<dbReference type="Pfam" id="PF18299">
    <property type="entry name" value="R2K_2"/>
    <property type="match status" value="1"/>
</dbReference>
<dbReference type="Proteomes" id="UP001598448">
    <property type="component" value="Unassembled WGS sequence"/>
</dbReference>
<name>A0ABW6FSQ7_9ACTN</name>
<dbReference type="InterPro" id="IPR041261">
    <property type="entry name" value="R2K_2"/>
</dbReference>
<protein>
    <submittedName>
        <fullName evidence="2">ATP-grasp domain-containing protein</fullName>
    </submittedName>
</protein>
<proteinExistence type="predicted"/>
<sequence length="268" mass="28359">MPPLPPPPPRTLALSPYVTATGRALAAAARRRGLGCETLREWRAPDGPHGIGSLYAGPRFADAVAGGLGLGLLEAPADWLATLPYELTGRGIEFTTVARARALRRPAFVKPPNDKSFPARVYPDGSGLPGPDAMDDDTPVLVGDVVAFTTEYRLFVRDGAVLTGSRYAVRGALDVVPLEEDGRRDEVLDFAARVLAPGVPPLPSAVVLDVGAVDGRWAVVEANAAWASGHYACDADAALDVVLRAARPVPEVGPRDARFLRPVRHAVR</sequence>
<accession>A0ABW6FSQ7</accession>
<evidence type="ECO:0000259" key="1">
    <source>
        <dbReference type="Pfam" id="PF18299"/>
    </source>
</evidence>
<keyword evidence="3" id="KW-1185">Reference proteome</keyword>
<gene>
    <name evidence="2" type="ORF">ACFWJN_27745</name>
</gene>
<feature type="domain" description="ATP-grasp" evidence="1">
    <location>
        <begin position="88"/>
        <end position="240"/>
    </location>
</feature>
<evidence type="ECO:0000313" key="2">
    <source>
        <dbReference type="EMBL" id="MFD5102741.1"/>
    </source>
</evidence>
<reference evidence="2 3" key="1">
    <citation type="submission" date="2024-09" db="EMBL/GenBank/DDBJ databases">
        <title>The Natural Products Discovery Center: Release of the First 8490 Sequenced Strains for Exploring Actinobacteria Biosynthetic Diversity.</title>
        <authorList>
            <person name="Kalkreuter E."/>
            <person name="Kautsar S.A."/>
            <person name="Yang D."/>
            <person name="Bader C.D."/>
            <person name="Teijaro C.N."/>
            <person name="Fluegel L."/>
            <person name="Davis C.M."/>
            <person name="Simpson J.R."/>
            <person name="Lauterbach L."/>
            <person name="Steele A.D."/>
            <person name="Gui C."/>
            <person name="Meng S."/>
            <person name="Li G."/>
            <person name="Viehrig K."/>
            <person name="Ye F."/>
            <person name="Su P."/>
            <person name="Kiefer A.F."/>
            <person name="Nichols A."/>
            <person name="Cepeda A.J."/>
            <person name="Yan W."/>
            <person name="Fan B."/>
            <person name="Jiang Y."/>
            <person name="Adhikari A."/>
            <person name="Zheng C.-J."/>
            <person name="Schuster L."/>
            <person name="Cowan T.M."/>
            <person name="Smanski M.J."/>
            <person name="Chevrette M.G."/>
            <person name="De Carvalho L.P.S."/>
            <person name="Shen B."/>
        </authorList>
    </citation>
    <scope>NUCLEOTIDE SEQUENCE [LARGE SCALE GENOMIC DNA]</scope>
    <source>
        <strain evidence="2 3">NPDC058348</strain>
    </source>
</reference>
<dbReference type="EMBL" id="JBHXIJ010000282">
    <property type="protein sequence ID" value="MFD5102741.1"/>
    <property type="molecule type" value="Genomic_DNA"/>
</dbReference>
<dbReference type="RefSeq" id="WP_386720084.1">
    <property type="nucleotide sequence ID" value="NZ_JBHXIJ010000282.1"/>
</dbReference>
<evidence type="ECO:0000313" key="3">
    <source>
        <dbReference type="Proteomes" id="UP001598448"/>
    </source>
</evidence>
<comment type="caution">
    <text evidence="2">The sequence shown here is derived from an EMBL/GenBank/DDBJ whole genome shotgun (WGS) entry which is preliminary data.</text>
</comment>
<organism evidence="2 3">
    <name type="scientific">Streptomyces albidochromogenes</name>
    <dbReference type="NCBI Taxonomy" id="329524"/>
    <lineage>
        <taxon>Bacteria</taxon>
        <taxon>Bacillati</taxon>
        <taxon>Actinomycetota</taxon>
        <taxon>Actinomycetes</taxon>
        <taxon>Kitasatosporales</taxon>
        <taxon>Streptomycetaceae</taxon>
        <taxon>Streptomyces</taxon>
    </lineage>
</organism>